<accession>A0AAD6XS60</accession>
<gene>
    <name evidence="2" type="ORF">B0H15DRAFT_758000</name>
</gene>
<sequence length="87" mass="9445">RPATISELAAVAQSDPDASPSSNLELKHYLRRAETHRRAGQALASDLERAFIEYAQAATLIVEKIPSHRDFASGLTAEQRSNLTAVS</sequence>
<organism evidence="2 3">
    <name type="scientific">Mycena belliarum</name>
    <dbReference type="NCBI Taxonomy" id="1033014"/>
    <lineage>
        <taxon>Eukaryota</taxon>
        <taxon>Fungi</taxon>
        <taxon>Dikarya</taxon>
        <taxon>Basidiomycota</taxon>
        <taxon>Agaricomycotina</taxon>
        <taxon>Agaricomycetes</taxon>
        <taxon>Agaricomycetidae</taxon>
        <taxon>Agaricales</taxon>
        <taxon>Marasmiineae</taxon>
        <taxon>Mycenaceae</taxon>
        <taxon>Mycena</taxon>
    </lineage>
</organism>
<feature type="region of interest" description="Disordered" evidence="1">
    <location>
        <begin position="1"/>
        <end position="22"/>
    </location>
</feature>
<feature type="non-terminal residue" evidence="2">
    <location>
        <position position="1"/>
    </location>
</feature>
<name>A0AAD6XS60_9AGAR</name>
<dbReference type="Gene3D" id="1.20.58.80">
    <property type="entry name" value="Phosphotransferase system, lactose/cellobiose-type IIA subunit"/>
    <property type="match status" value="1"/>
</dbReference>
<dbReference type="AlphaFoldDB" id="A0AAD6XS60"/>
<proteinExistence type="predicted"/>
<evidence type="ECO:0008006" key="4">
    <source>
        <dbReference type="Google" id="ProtNLM"/>
    </source>
</evidence>
<protein>
    <recommendedName>
        <fullName evidence="4">USP8 dimerisation domain-containing protein</fullName>
    </recommendedName>
</protein>
<evidence type="ECO:0000256" key="1">
    <source>
        <dbReference type="SAM" id="MobiDB-lite"/>
    </source>
</evidence>
<comment type="caution">
    <text evidence="2">The sequence shown here is derived from an EMBL/GenBank/DDBJ whole genome shotgun (WGS) entry which is preliminary data.</text>
</comment>
<reference evidence="2" key="1">
    <citation type="submission" date="2023-03" db="EMBL/GenBank/DDBJ databases">
        <title>Massive genome expansion in bonnet fungi (Mycena s.s.) driven by repeated elements and novel gene families across ecological guilds.</title>
        <authorList>
            <consortium name="Lawrence Berkeley National Laboratory"/>
            <person name="Harder C.B."/>
            <person name="Miyauchi S."/>
            <person name="Viragh M."/>
            <person name="Kuo A."/>
            <person name="Thoen E."/>
            <person name="Andreopoulos B."/>
            <person name="Lu D."/>
            <person name="Skrede I."/>
            <person name="Drula E."/>
            <person name="Henrissat B."/>
            <person name="Morin E."/>
            <person name="Kohler A."/>
            <person name="Barry K."/>
            <person name="LaButti K."/>
            <person name="Morin E."/>
            <person name="Salamov A."/>
            <person name="Lipzen A."/>
            <person name="Mereny Z."/>
            <person name="Hegedus B."/>
            <person name="Baldrian P."/>
            <person name="Stursova M."/>
            <person name="Weitz H."/>
            <person name="Taylor A."/>
            <person name="Grigoriev I.V."/>
            <person name="Nagy L.G."/>
            <person name="Martin F."/>
            <person name="Kauserud H."/>
        </authorList>
    </citation>
    <scope>NUCLEOTIDE SEQUENCE</scope>
    <source>
        <strain evidence="2">CBHHK173m</strain>
    </source>
</reference>
<keyword evidence="3" id="KW-1185">Reference proteome</keyword>
<feature type="non-terminal residue" evidence="2">
    <location>
        <position position="87"/>
    </location>
</feature>
<evidence type="ECO:0000313" key="3">
    <source>
        <dbReference type="Proteomes" id="UP001222325"/>
    </source>
</evidence>
<evidence type="ECO:0000313" key="2">
    <source>
        <dbReference type="EMBL" id="KAJ7088887.1"/>
    </source>
</evidence>
<dbReference type="Proteomes" id="UP001222325">
    <property type="component" value="Unassembled WGS sequence"/>
</dbReference>
<dbReference type="EMBL" id="JARJCN010000025">
    <property type="protein sequence ID" value="KAJ7088887.1"/>
    <property type="molecule type" value="Genomic_DNA"/>
</dbReference>